<comment type="caution">
    <text evidence="1">The sequence shown here is derived from an EMBL/GenBank/DDBJ whole genome shotgun (WGS) entry which is preliminary data.</text>
</comment>
<gene>
    <name evidence="1" type="ORF">AKJ38_00520</name>
</gene>
<dbReference type="Proteomes" id="UP000070414">
    <property type="component" value="Unassembled WGS sequence"/>
</dbReference>
<sequence>MPQLSLDGAVAYAPGCVFCDLKVDDVATEEYKAYLTRTARKGAHPEDLGTDSGRIVVRCPVCELEFISTAFGLSDEAVEKLKGVWIRKGASVEVAT</sequence>
<accession>A0A133UTZ3</accession>
<proteinExistence type="predicted"/>
<dbReference type="AlphaFoldDB" id="A0A133UTZ3"/>
<evidence type="ECO:0000313" key="2">
    <source>
        <dbReference type="Proteomes" id="UP000070414"/>
    </source>
</evidence>
<dbReference type="EMBL" id="LHXS01000005">
    <property type="protein sequence ID" value="KXA97683.1"/>
    <property type="molecule type" value="Genomic_DNA"/>
</dbReference>
<organism evidence="1 2">
    <name type="scientific">candidate division MSBL1 archaeon SCGC-AAA259I14</name>
    <dbReference type="NCBI Taxonomy" id="1698268"/>
    <lineage>
        <taxon>Archaea</taxon>
        <taxon>Methanobacteriati</taxon>
        <taxon>Methanobacteriota</taxon>
        <taxon>candidate division MSBL1</taxon>
    </lineage>
</organism>
<evidence type="ECO:0000313" key="1">
    <source>
        <dbReference type="EMBL" id="KXA97683.1"/>
    </source>
</evidence>
<reference evidence="1 2" key="1">
    <citation type="journal article" date="2016" name="Sci. Rep.">
        <title>Metabolic traits of an uncultured archaeal lineage -MSBL1- from brine pools of the Red Sea.</title>
        <authorList>
            <person name="Mwirichia R."/>
            <person name="Alam I."/>
            <person name="Rashid M."/>
            <person name="Vinu M."/>
            <person name="Ba-Alawi W."/>
            <person name="Anthony Kamau A."/>
            <person name="Kamanda Ngugi D."/>
            <person name="Goker M."/>
            <person name="Klenk H.P."/>
            <person name="Bajic V."/>
            <person name="Stingl U."/>
        </authorList>
    </citation>
    <scope>NUCLEOTIDE SEQUENCE [LARGE SCALE GENOMIC DNA]</scope>
    <source>
        <strain evidence="1">SCGC-AAA259I14</strain>
    </source>
</reference>
<name>A0A133UTZ3_9EURY</name>
<keyword evidence="2" id="KW-1185">Reference proteome</keyword>
<protein>
    <submittedName>
        <fullName evidence="1">Uncharacterized protein</fullName>
    </submittedName>
</protein>